<feature type="compositionally biased region" description="Basic and acidic residues" evidence="1">
    <location>
        <begin position="166"/>
        <end position="175"/>
    </location>
</feature>
<evidence type="ECO:0008006" key="4">
    <source>
        <dbReference type="Google" id="ProtNLM"/>
    </source>
</evidence>
<evidence type="ECO:0000313" key="3">
    <source>
        <dbReference type="Proteomes" id="UP000499080"/>
    </source>
</evidence>
<dbReference type="Proteomes" id="UP000499080">
    <property type="component" value="Unassembled WGS sequence"/>
</dbReference>
<accession>A0A4Y2C579</accession>
<feature type="region of interest" description="Disordered" evidence="1">
    <location>
        <begin position="105"/>
        <end position="128"/>
    </location>
</feature>
<comment type="caution">
    <text evidence="2">The sequence shown here is derived from an EMBL/GenBank/DDBJ whole genome shotgun (WGS) entry which is preliminary data.</text>
</comment>
<name>A0A4Y2C579_ARAVE</name>
<reference evidence="2 3" key="1">
    <citation type="journal article" date="2019" name="Sci. Rep.">
        <title>Orb-weaving spider Araneus ventricosus genome elucidates the spidroin gene catalogue.</title>
        <authorList>
            <person name="Kono N."/>
            <person name="Nakamura H."/>
            <person name="Ohtoshi R."/>
            <person name="Moran D.A.P."/>
            <person name="Shinohara A."/>
            <person name="Yoshida Y."/>
            <person name="Fujiwara M."/>
            <person name="Mori M."/>
            <person name="Tomita M."/>
            <person name="Arakawa K."/>
        </authorList>
    </citation>
    <scope>NUCLEOTIDE SEQUENCE [LARGE SCALE GENOMIC DNA]</scope>
</reference>
<feature type="region of interest" description="Disordered" evidence="1">
    <location>
        <begin position="144"/>
        <end position="180"/>
    </location>
</feature>
<organism evidence="2 3">
    <name type="scientific">Araneus ventricosus</name>
    <name type="common">Orbweaver spider</name>
    <name type="synonym">Epeira ventricosa</name>
    <dbReference type="NCBI Taxonomy" id="182803"/>
    <lineage>
        <taxon>Eukaryota</taxon>
        <taxon>Metazoa</taxon>
        <taxon>Ecdysozoa</taxon>
        <taxon>Arthropoda</taxon>
        <taxon>Chelicerata</taxon>
        <taxon>Arachnida</taxon>
        <taxon>Araneae</taxon>
        <taxon>Araneomorphae</taxon>
        <taxon>Entelegynae</taxon>
        <taxon>Araneoidea</taxon>
        <taxon>Araneidae</taxon>
        <taxon>Araneus</taxon>
    </lineage>
</organism>
<dbReference type="AlphaFoldDB" id="A0A4Y2C579"/>
<sequence>MQRSLPCVWEAVQSGVRKSVFPTQIPYLMNGEPKGSLQEAAQDNLDQIFLSHTIPTNYNLTTSTQLPDPPFSPKKSRWKYYLISERRNRPAAGVLLSSYFTPTDNREGAGETYDSEADLSSRAHQQPERPIAWLQRRKVCGYSHQRANKQNSNSKKRWQESATTDLQDRATRDQEQGCPQGSCSGPALWNLVAHEILNQVWPDNVHIQAFAYNFVLVIEADTKKTL</sequence>
<evidence type="ECO:0000313" key="2">
    <source>
        <dbReference type="EMBL" id="GBL99498.1"/>
    </source>
</evidence>
<proteinExistence type="predicted"/>
<gene>
    <name evidence="2" type="ORF">AVEN_68783_1</name>
</gene>
<evidence type="ECO:0000256" key="1">
    <source>
        <dbReference type="SAM" id="MobiDB-lite"/>
    </source>
</evidence>
<protein>
    <recommendedName>
        <fullName evidence="4">Reverse transcriptase domain-containing protein</fullName>
    </recommendedName>
</protein>
<dbReference type="EMBL" id="BGPR01000149">
    <property type="protein sequence ID" value="GBL99498.1"/>
    <property type="molecule type" value="Genomic_DNA"/>
</dbReference>
<keyword evidence="3" id="KW-1185">Reference proteome</keyword>